<dbReference type="GO" id="GO:0008168">
    <property type="term" value="F:methyltransferase activity"/>
    <property type="evidence" value="ECO:0007669"/>
    <property type="project" value="UniProtKB-KW"/>
</dbReference>
<dbReference type="EMBL" id="PDNZ01000003">
    <property type="protein sequence ID" value="PWW82505.1"/>
    <property type="molecule type" value="Genomic_DNA"/>
</dbReference>
<dbReference type="OrthoDB" id="9787807at2"/>
<evidence type="ECO:0000313" key="2">
    <source>
        <dbReference type="Proteomes" id="UP000246278"/>
    </source>
</evidence>
<gene>
    <name evidence="1" type="ORF">CR164_05825</name>
</gene>
<dbReference type="Proteomes" id="UP000246278">
    <property type="component" value="Unassembled WGS sequence"/>
</dbReference>
<proteinExistence type="predicted"/>
<keyword evidence="1" id="KW-0489">Methyltransferase</keyword>
<protein>
    <submittedName>
        <fullName evidence="1">SAM-dependent methyltransferase</fullName>
    </submittedName>
</protein>
<dbReference type="SUPFAM" id="SSF53335">
    <property type="entry name" value="S-adenosyl-L-methionine-dependent methyltransferases"/>
    <property type="match status" value="1"/>
</dbReference>
<dbReference type="GO" id="GO:0032259">
    <property type="term" value="P:methylation"/>
    <property type="evidence" value="ECO:0007669"/>
    <property type="project" value="UniProtKB-KW"/>
</dbReference>
<keyword evidence="2" id="KW-1185">Reference proteome</keyword>
<keyword evidence="1" id="KW-0808">Transferase</keyword>
<comment type="caution">
    <text evidence="1">The sequence shown here is derived from an EMBL/GenBank/DDBJ whole genome shotgun (WGS) entry which is preliminary data.</text>
</comment>
<reference evidence="2" key="1">
    <citation type="submission" date="2017-10" db="EMBL/GenBank/DDBJ databases">
        <authorList>
            <person name="Gaisin V.A."/>
            <person name="Rysina M.S."/>
            <person name="Grouzdev D.S."/>
        </authorList>
    </citation>
    <scope>NUCLEOTIDE SEQUENCE [LARGE SCALE GENOMIC DNA]</scope>
    <source>
        <strain evidence="2">V1</strain>
    </source>
</reference>
<dbReference type="InterPro" id="IPR029063">
    <property type="entry name" value="SAM-dependent_MTases_sf"/>
</dbReference>
<name>A0A317T7G5_9CHLB</name>
<accession>A0A317T7G5</accession>
<sequence>MQLQDIVPWGRSFEEYRDMFLLTDADLQKAVLGCGDGPAAFNAQLTKVGGNVISADPVYRFSTQEIRSRVRGVCPEIVREVSKNFDDYIWESIHDIDHLVQVRMEAMARFFDDYEKGKQAGRYINASLPELPFGDNAFDIALCSHYLFLYSDHVSLEQHILSMKELCRVAHEVRVYPLVTLDGSRSQYVSPIIESLVADGVDVSFQKVRYRFQKGADEMLVVK</sequence>
<dbReference type="AlphaFoldDB" id="A0A317T7G5"/>
<evidence type="ECO:0000313" key="1">
    <source>
        <dbReference type="EMBL" id="PWW82505.1"/>
    </source>
</evidence>
<organism evidence="1 2">
    <name type="scientific">Prosthecochloris marina</name>
    <dbReference type="NCBI Taxonomy" id="2017681"/>
    <lineage>
        <taxon>Bacteria</taxon>
        <taxon>Pseudomonadati</taxon>
        <taxon>Chlorobiota</taxon>
        <taxon>Chlorobiia</taxon>
        <taxon>Chlorobiales</taxon>
        <taxon>Chlorobiaceae</taxon>
        <taxon>Prosthecochloris</taxon>
    </lineage>
</organism>